<dbReference type="AlphaFoldDB" id="A0A8T9C1F5"/>
<evidence type="ECO:0000256" key="3">
    <source>
        <dbReference type="ARBA" id="ARBA00030602"/>
    </source>
</evidence>
<dbReference type="Pfam" id="PF06094">
    <property type="entry name" value="GGACT"/>
    <property type="match status" value="1"/>
</dbReference>
<comment type="caution">
    <text evidence="6">The sequence shown here is derived from an EMBL/GenBank/DDBJ whole genome shotgun (WGS) entry which is preliminary data.</text>
</comment>
<keyword evidence="2" id="KW-0808">Transferase</keyword>
<dbReference type="CDD" id="cd06661">
    <property type="entry name" value="GGCT_like"/>
    <property type="match status" value="1"/>
</dbReference>
<dbReference type="Gene3D" id="3.10.490.10">
    <property type="entry name" value="Gamma-glutamyl cyclotransferase-like"/>
    <property type="match status" value="1"/>
</dbReference>
<feature type="non-terminal residue" evidence="6">
    <location>
        <position position="1"/>
    </location>
</feature>
<evidence type="ECO:0000313" key="6">
    <source>
        <dbReference type="EMBL" id="TVY65702.1"/>
    </source>
</evidence>
<dbReference type="OrthoDB" id="3262926at2759"/>
<proteinExistence type="inferred from homology"/>
<feature type="domain" description="Gamma-glutamylcyclotransferase AIG2-like" evidence="5">
    <location>
        <begin position="195"/>
        <end position="296"/>
    </location>
</feature>
<dbReference type="Proteomes" id="UP000469558">
    <property type="component" value="Unassembled WGS sequence"/>
</dbReference>
<evidence type="ECO:0000259" key="5">
    <source>
        <dbReference type="Pfam" id="PF06094"/>
    </source>
</evidence>
<dbReference type="PANTHER" id="PTHR31544:SF4">
    <property type="entry name" value="GAMMA-GLUTAMYLCYCLOTRANSFERASE-RELATED"/>
    <property type="match status" value="1"/>
</dbReference>
<protein>
    <recommendedName>
        <fullName evidence="3">Putative gamma-glutamylcyclotransferase</fullName>
    </recommendedName>
</protein>
<evidence type="ECO:0000256" key="4">
    <source>
        <dbReference type="SAM" id="MobiDB-lite"/>
    </source>
</evidence>
<organism evidence="6 7">
    <name type="scientific">Lachnellula suecica</name>
    <dbReference type="NCBI Taxonomy" id="602035"/>
    <lineage>
        <taxon>Eukaryota</taxon>
        <taxon>Fungi</taxon>
        <taxon>Dikarya</taxon>
        <taxon>Ascomycota</taxon>
        <taxon>Pezizomycotina</taxon>
        <taxon>Leotiomycetes</taxon>
        <taxon>Helotiales</taxon>
        <taxon>Lachnaceae</taxon>
        <taxon>Lachnellula</taxon>
    </lineage>
</organism>
<evidence type="ECO:0000313" key="7">
    <source>
        <dbReference type="Proteomes" id="UP000469558"/>
    </source>
</evidence>
<dbReference type="GO" id="GO:0016740">
    <property type="term" value="F:transferase activity"/>
    <property type="evidence" value="ECO:0007669"/>
    <property type="project" value="UniProtKB-KW"/>
</dbReference>
<dbReference type="PANTHER" id="PTHR31544">
    <property type="entry name" value="AIG2-LIKE PROTEIN D"/>
    <property type="match status" value="1"/>
</dbReference>
<evidence type="ECO:0000256" key="1">
    <source>
        <dbReference type="ARBA" id="ARBA00008861"/>
    </source>
</evidence>
<evidence type="ECO:0000256" key="2">
    <source>
        <dbReference type="ARBA" id="ARBA00022679"/>
    </source>
</evidence>
<comment type="similarity">
    <text evidence="1">Belongs to the gamma-glutamylcyclotransferase family.</text>
</comment>
<dbReference type="EMBL" id="QGMK01001633">
    <property type="protein sequence ID" value="TVY65702.1"/>
    <property type="molecule type" value="Genomic_DNA"/>
</dbReference>
<dbReference type="InterPro" id="IPR013024">
    <property type="entry name" value="GGCT-like"/>
</dbReference>
<feature type="region of interest" description="Disordered" evidence="4">
    <location>
        <begin position="1"/>
        <end position="30"/>
    </location>
</feature>
<dbReference type="InterPro" id="IPR045038">
    <property type="entry name" value="AIG2-like"/>
</dbReference>
<keyword evidence="7" id="KW-1185">Reference proteome</keyword>
<name>A0A8T9C1F5_9HELO</name>
<sequence>MDAFDELKSMAKNASFEEPDDNDGPPDSAQGTIKMWQEYLGCTYDRAVELVGITKNAKRTPTVTQQTKLSPTQARTIYALKLGGPLSTPQTIQAAANIPTIPKVYHGRSENGVATFCKIDGQAKVAIENWLRGQKETEFEPLFVPEARAYKELCPESLYPTLGIDTTLPQYRPQQPCPSRPASYGHTNDEYPVWYFFYGTLASIPKLRSLLSIPEDEVPELRDASVRGGKMKTWGQGKYNALVDGLVTSRIKGSAYLVMSEEHEDALREYETDEYEVVRCAIEMHGDVVDGYPFVICHVSDGACERLHDQALEACYAEEGKQVVRDLEGMCGVTTLEDVVVQEELAECGGAGPGEEK</sequence>
<dbReference type="InterPro" id="IPR009288">
    <property type="entry name" value="AIG2-like_dom"/>
</dbReference>
<reference evidence="6 7" key="1">
    <citation type="submission" date="2018-05" db="EMBL/GenBank/DDBJ databases">
        <title>Genome sequencing and assembly of the regulated plant pathogen Lachnellula willkommii and related sister species for the development of diagnostic species identification markers.</title>
        <authorList>
            <person name="Giroux E."/>
            <person name="Bilodeau G."/>
        </authorList>
    </citation>
    <scope>NUCLEOTIDE SEQUENCE [LARGE SCALE GENOMIC DNA]</scope>
    <source>
        <strain evidence="6 7">CBS 268.59</strain>
    </source>
</reference>
<gene>
    <name evidence="6" type="ORF">LSUE1_G006368</name>
</gene>
<accession>A0A8T9C1F5</accession>